<dbReference type="PANTHER" id="PTHR33337:SF40">
    <property type="entry name" value="CENP-V_GFA DOMAIN-CONTAINING PROTEIN-RELATED"/>
    <property type="match status" value="1"/>
</dbReference>
<dbReference type="Gene3D" id="3.90.1590.10">
    <property type="entry name" value="glutathione-dependent formaldehyde- activating enzyme (gfa)"/>
    <property type="match status" value="1"/>
</dbReference>
<dbReference type="Pfam" id="PF04828">
    <property type="entry name" value="GFA"/>
    <property type="match status" value="1"/>
</dbReference>
<dbReference type="GO" id="GO:0016846">
    <property type="term" value="F:carbon-sulfur lyase activity"/>
    <property type="evidence" value="ECO:0007669"/>
    <property type="project" value="InterPro"/>
</dbReference>
<dbReference type="RefSeq" id="WP_146298890.1">
    <property type="nucleotide sequence ID" value="NZ_CP042301.2"/>
</dbReference>
<dbReference type="AlphaFoldDB" id="A0A5B8KXF0"/>
<keyword evidence="3" id="KW-0862">Zinc</keyword>
<dbReference type="PROSITE" id="PS51891">
    <property type="entry name" value="CENP_V_GFA"/>
    <property type="match status" value="1"/>
</dbReference>
<proteinExistence type="inferred from homology"/>
<sequence>MTDWNLPREGGCRCGRLRFSISASPLATSACHCTGCQKMTGSAYSLTAMVPADGFVVTAGEAVIGGLRGPVSRHHFCPSCMSWVFTRIAGMDFVNVRPTMLDDPAGFEPFMETCTAERLPFAATGAVRSFEKFPPMEGIGALLRDYAEWAAARDLGQGGASS</sequence>
<dbReference type="OrthoDB" id="7186766at2"/>
<evidence type="ECO:0000256" key="2">
    <source>
        <dbReference type="ARBA" id="ARBA00022723"/>
    </source>
</evidence>
<name>A0A5B8KXF0_9HYPH</name>
<dbReference type="InterPro" id="IPR006913">
    <property type="entry name" value="CENP-V/GFA"/>
</dbReference>
<dbReference type="KEGG" id="niy:FQ775_07550"/>
<dbReference type="GO" id="GO:0046872">
    <property type="term" value="F:metal ion binding"/>
    <property type="evidence" value="ECO:0007669"/>
    <property type="project" value="UniProtKB-KW"/>
</dbReference>
<dbReference type="Proteomes" id="UP000321389">
    <property type="component" value="Chromosome"/>
</dbReference>
<evidence type="ECO:0000313" key="6">
    <source>
        <dbReference type="EMBL" id="QDZ00242.1"/>
    </source>
</evidence>
<evidence type="ECO:0000259" key="5">
    <source>
        <dbReference type="PROSITE" id="PS51891"/>
    </source>
</evidence>
<organism evidence="6 7">
    <name type="scientific">Nitratireductor mangrovi</name>
    <dbReference type="NCBI Taxonomy" id="2599600"/>
    <lineage>
        <taxon>Bacteria</taxon>
        <taxon>Pseudomonadati</taxon>
        <taxon>Pseudomonadota</taxon>
        <taxon>Alphaproteobacteria</taxon>
        <taxon>Hyphomicrobiales</taxon>
        <taxon>Phyllobacteriaceae</taxon>
        <taxon>Nitratireductor</taxon>
    </lineage>
</organism>
<keyword evidence="7" id="KW-1185">Reference proteome</keyword>
<protein>
    <submittedName>
        <fullName evidence="6">GFA family protein</fullName>
    </submittedName>
</protein>
<comment type="similarity">
    <text evidence="1">Belongs to the Gfa family.</text>
</comment>
<evidence type="ECO:0000256" key="3">
    <source>
        <dbReference type="ARBA" id="ARBA00022833"/>
    </source>
</evidence>
<dbReference type="PANTHER" id="PTHR33337">
    <property type="entry name" value="GFA DOMAIN-CONTAINING PROTEIN"/>
    <property type="match status" value="1"/>
</dbReference>
<gene>
    <name evidence="6" type="ORF">FQ775_07550</name>
</gene>
<feature type="domain" description="CENP-V/GFA" evidence="5">
    <location>
        <begin position="8"/>
        <end position="111"/>
    </location>
</feature>
<keyword evidence="4" id="KW-0456">Lyase</keyword>
<reference evidence="6" key="1">
    <citation type="submission" date="2020-04" db="EMBL/GenBank/DDBJ databases">
        <title>Nitratireductor sp. nov. isolated from mangrove soil.</title>
        <authorList>
            <person name="Ye Y."/>
        </authorList>
    </citation>
    <scope>NUCLEOTIDE SEQUENCE</scope>
    <source>
        <strain evidence="6">SY7</strain>
    </source>
</reference>
<dbReference type="SUPFAM" id="SSF51316">
    <property type="entry name" value="Mss4-like"/>
    <property type="match status" value="1"/>
</dbReference>
<dbReference type="EMBL" id="CP042301">
    <property type="protein sequence ID" value="QDZ00242.1"/>
    <property type="molecule type" value="Genomic_DNA"/>
</dbReference>
<accession>A0A5B8KXF0</accession>
<keyword evidence="2" id="KW-0479">Metal-binding</keyword>
<evidence type="ECO:0000256" key="1">
    <source>
        <dbReference type="ARBA" id="ARBA00005495"/>
    </source>
</evidence>
<dbReference type="InterPro" id="IPR011057">
    <property type="entry name" value="Mss4-like_sf"/>
</dbReference>
<evidence type="ECO:0000256" key="4">
    <source>
        <dbReference type="ARBA" id="ARBA00023239"/>
    </source>
</evidence>
<evidence type="ECO:0000313" key="7">
    <source>
        <dbReference type="Proteomes" id="UP000321389"/>
    </source>
</evidence>